<reference evidence="10" key="1">
    <citation type="submission" date="2022-01" db="EMBL/GenBank/DDBJ databases">
        <authorList>
            <person name="King R."/>
        </authorList>
    </citation>
    <scope>NUCLEOTIDE SEQUENCE</scope>
</reference>
<dbReference type="EMBL" id="OV725079">
    <property type="protein sequence ID" value="CAH1397516.1"/>
    <property type="molecule type" value="Genomic_DNA"/>
</dbReference>
<evidence type="ECO:0000256" key="4">
    <source>
        <dbReference type="ARBA" id="ARBA00022729"/>
    </source>
</evidence>
<dbReference type="Pfam" id="PF23122">
    <property type="entry name" value="C2_ITFG1"/>
    <property type="match status" value="1"/>
</dbReference>
<sequence>MKLQDFQCSKCSHPAHIPFSVEWSDDDCIALATEKGAYITGGGWTRRSLIIMQVIIIMMLLGIAECGNMTSAVFGDRTHVFPAAFGDFNSDEYPDLFVIDKNRKSIEILLGADVEPFLRASKNLRCEFDLTVTSIVPGDFDGDALMDVLVTLHEGEKLSSVFILWGNGGETLDCSQKKELFKLTGQPLAMDYNQDMIIDLFGSSAENTRMFWVFKNKSTPTGIPMLMDQNRLYPELRIPHSHAFLDMNGDSAADLVVTTKDGFEVWVWNKEHGNFEFDPKTNKAFPPDAAHVGQSLFLDIELKGNMNHLLPVCKNKDCSQSTIYVNSSGKWLDLKPTFFQETVLWGFVPPHPHEMFLEAITLHGGDFNMDGYPDLLATLQHNNIRKTFLLENVECKTSCNEFSRTFVVNWQALDPYNNNTIMGVFYDFMQDGILDIIFVHDKPDRRVSAFKNNLDYDANFVKVMVITGIKDKKQPVIPGPLGGRKNRTYGTNLPGPQISYETTTTEGNCRAAVAAQLPQSAYFCLHLPYTLFGLGRTPNFIDNLIVGVSGEKRTWPQIIPNSQMVVIPRPKNHPEKWTARLFVTPSKLIVQSFIALLATCLFISLIIAVLYWKERREDNYERFHFLH</sequence>
<protein>
    <recommendedName>
        <fullName evidence="9">T-cell immunomodulatory protein TIP C2 domain-containing protein</fullName>
    </recommendedName>
</protein>
<feature type="domain" description="T-cell immunomodulatory protein TIP C2" evidence="9">
    <location>
        <begin position="488"/>
        <end position="582"/>
    </location>
</feature>
<evidence type="ECO:0000256" key="5">
    <source>
        <dbReference type="ARBA" id="ARBA00022989"/>
    </source>
</evidence>
<comment type="subcellular location">
    <subcellularLocation>
        <location evidence="1">Membrane</location>
        <topology evidence="1">Single-pass type I membrane protein</topology>
    </subcellularLocation>
</comment>
<evidence type="ECO:0000259" key="9">
    <source>
        <dbReference type="Pfam" id="PF23122"/>
    </source>
</evidence>
<organism evidence="10 11">
    <name type="scientific">Nezara viridula</name>
    <name type="common">Southern green stink bug</name>
    <name type="synonym">Cimex viridulus</name>
    <dbReference type="NCBI Taxonomy" id="85310"/>
    <lineage>
        <taxon>Eukaryota</taxon>
        <taxon>Metazoa</taxon>
        <taxon>Ecdysozoa</taxon>
        <taxon>Arthropoda</taxon>
        <taxon>Hexapoda</taxon>
        <taxon>Insecta</taxon>
        <taxon>Pterygota</taxon>
        <taxon>Neoptera</taxon>
        <taxon>Paraneoptera</taxon>
        <taxon>Hemiptera</taxon>
        <taxon>Heteroptera</taxon>
        <taxon>Panheteroptera</taxon>
        <taxon>Pentatomomorpha</taxon>
        <taxon>Pentatomoidea</taxon>
        <taxon>Pentatomidae</taxon>
        <taxon>Pentatominae</taxon>
        <taxon>Nezara</taxon>
    </lineage>
</organism>
<keyword evidence="6 8" id="KW-0472">Membrane</keyword>
<dbReference type="PANTHER" id="PTHR13412:SF0">
    <property type="entry name" value="T-CELL IMMUNOMODULATORY PROTEIN"/>
    <property type="match status" value="1"/>
</dbReference>
<dbReference type="InterPro" id="IPR013517">
    <property type="entry name" value="FG-GAP"/>
</dbReference>
<dbReference type="Proteomes" id="UP001152798">
    <property type="component" value="Chromosome 3"/>
</dbReference>
<dbReference type="SUPFAM" id="SSF69318">
    <property type="entry name" value="Integrin alpha N-terminal domain"/>
    <property type="match status" value="1"/>
</dbReference>
<feature type="transmembrane region" description="Helical" evidence="8">
    <location>
        <begin position="588"/>
        <end position="612"/>
    </location>
</feature>
<feature type="transmembrane region" description="Helical" evidence="8">
    <location>
        <begin position="48"/>
        <end position="64"/>
    </location>
</feature>
<evidence type="ECO:0000256" key="1">
    <source>
        <dbReference type="ARBA" id="ARBA00004479"/>
    </source>
</evidence>
<evidence type="ECO:0000313" key="11">
    <source>
        <dbReference type="Proteomes" id="UP001152798"/>
    </source>
</evidence>
<dbReference type="InterPro" id="IPR024881">
    <property type="entry name" value="Tip"/>
</dbReference>
<name>A0A9P0H8T0_NEZVI</name>
<dbReference type="PANTHER" id="PTHR13412">
    <property type="entry name" value="T-CELL IMMUNOMODULATORY PROTEIN HOMOLOG"/>
    <property type="match status" value="1"/>
</dbReference>
<dbReference type="Gene3D" id="2.130.10.130">
    <property type="entry name" value="Integrin alpha, N-terminal"/>
    <property type="match status" value="1"/>
</dbReference>
<dbReference type="InterPro" id="IPR028994">
    <property type="entry name" value="Integrin_alpha_N"/>
</dbReference>
<keyword evidence="11" id="KW-1185">Reference proteome</keyword>
<keyword evidence="3 8" id="KW-0812">Transmembrane</keyword>
<evidence type="ECO:0000313" key="10">
    <source>
        <dbReference type="EMBL" id="CAH1397516.1"/>
    </source>
</evidence>
<gene>
    <name evidence="10" type="ORF">NEZAVI_LOCUS7326</name>
</gene>
<proteinExistence type="inferred from homology"/>
<evidence type="ECO:0000256" key="3">
    <source>
        <dbReference type="ARBA" id="ARBA00022692"/>
    </source>
</evidence>
<keyword evidence="5 8" id="KW-1133">Transmembrane helix</keyword>
<dbReference type="OrthoDB" id="8171084at2759"/>
<evidence type="ECO:0000256" key="8">
    <source>
        <dbReference type="SAM" id="Phobius"/>
    </source>
</evidence>
<keyword evidence="7" id="KW-0325">Glycoprotein</keyword>
<evidence type="ECO:0000256" key="6">
    <source>
        <dbReference type="ARBA" id="ARBA00023136"/>
    </source>
</evidence>
<evidence type="ECO:0000256" key="2">
    <source>
        <dbReference type="ARBA" id="ARBA00006496"/>
    </source>
</evidence>
<dbReference type="Pfam" id="PF13517">
    <property type="entry name" value="FG-GAP_3"/>
    <property type="match status" value="1"/>
</dbReference>
<comment type="similarity">
    <text evidence="2">Belongs to the TIP family.</text>
</comment>
<accession>A0A9P0H8T0</accession>
<dbReference type="GO" id="GO:0005886">
    <property type="term" value="C:plasma membrane"/>
    <property type="evidence" value="ECO:0007669"/>
    <property type="project" value="TreeGrafter"/>
</dbReference>
<evidence type="ECO:0000256" key="7">
    <source>
        <dbReference type="ARBA" id="ARBA00023180"/>
    </source>
</evidence>
<dbReference type="AlphaFoldDB" id="A0A9P0H8T0"/>
<keyword evidence="4" id="KW-0732">Signal</keyword>
<dbReference type="InterPro" id="IPR057089">
    <property type="entry name" value="C2_TIP"/>
</dbReference>